<reference evidence="2 3" key="1">
    <citation type="submission" date="2020-12" db="EMBL/GenBank/DDBJ databases">
        <title>Concerted genomic and epigenomic changes stabilize Arabidopsis allopolyploids.</title>
        <authorList>
            <person name="Chen Z."/>
        </authorList>
    </citation>
    <scope>NUCLEOTIDE SEQUENCE [LARGE SCALE GENOMIC DNA]</scope>
    <source>
        <strain evidence="2">As9502</strain>
        <tissue evidence="2">Leaf</tissue>
    </source>
</reference>
<name>A0A8T2BBX9_ARASU</name>
<gene>
    <name evidence="2" type="ORF">ISN44_As08g030800</name>
</gene>
<feature type="domain" description="Replication protein A 70 kDa DNA-binding subunit B/D first OB fold" evidence="1">
    <location>
        <begin position="7"/>
        <end position="51"/>
    </location>
</feature>
<evidence type="ECO:0000313" key="3">
    <source>
        <dbReference type="Proteomes" id="UP000694251"/>
    </source>
</evidence>
<dbReference type="Proteomes" id="UP000694251">
    <property type="component" value="Chromosome 8"/>
</dbReference>
<evidence type="ECO:0000313" key="2">
    <source>
        <dbReference type="EMBL" id="KAG7583569.1"/>
    </source>
</evidence>
<dbReference type="AlphaFoldDB" id="A0A8T2BBX9"/>
<organism evidence="2 3">
    <name type="scientific">Arabidopsis suecica</name>
    <name type="common">Swedish thale-cress</name>
    <name type="synonym">Cardaminopsis suecica</name>
    <dbReference type="NCBI Taxonomy" id="45249"/>
    <lineage>
        <taxon>Eukaryota</taxon>
        <taxon>Viridiplantae</taxon>
        <taxon>Streptophyta</taxon>
        <taxon>Embryophyta</taxon>
        <taxon>Tracheophyta</taxon>
        <taxon>Spermatophyta</taxon>
        <taxon>Magnoliopsida</taxon>
        <taxon>eudicotyledons</taxon>
        <taxon>Gunneridae</taxon>
        <taxon>Pentapetalae</taxon>
        <taxon>rosids</taxon>
        <taxon>malvids</taxon>
        <taxon>Brassicales</taxon>
        <taxon>Brassicaceae</taxon>
        <taxon>Camelineae</taxon>
        <taxon>Arabidopsis</taxon>
    </lineage>
</organism>
<dbReference type="Pfam" id="PF02721">
    <property type="entry name" value="DUF223"/>
    <property type="match status" value="1"/>
</dbReference>
<evidence type="ECO:0000259" key="1">
    <source>
        <dbReference type="Pfam" id="PF02721"/>
    </source>
</evidence>
<dbReference type="OrthoDB" id="1751583at2759"/>
<keyword evidence="3" id="KW-1185">Reference proteome</keyword>
<accession>A0A8T2BBX9</accession>
<dbReference type="InterPro" id="IPR003871">
    <property type="entry name" value="RFA1B/D_OB_1st"/>
</dbReference>
<protein>
    <recommendedName>
        <fullName evidence="1">Replication protein A 70 kDa DNA-binding subunit B/D first OB fold domain-containing protein</fullName>
    </recommendedName>
</protein>
<dbReference type="EMBL" id="JAEFBJ010000008">
    <property type="protein sequence ID" value="KAG7583569.1"/>
    <property type="molecule type" value="Genomic_DNA"/>
</dbReference>
<sequence>MALANVFTSLNGIRPFKTTSRIQVKIVHSWTQYTSYTGETIEMILADLEEKKFQQRRRSFQNGRTRYLSHSMDANADLKLLFRFIRGPKSDEDLRTFNGVVYPTYKEVCEARGLLE</sequence>
<proteinExistence type="predicted"/>
<comment type="caution">
    <text evidence="2">The sequence shown here is derived from an EMBL/GenBank/DDBJ whole genome shotgun (WGS) entry which is preliminary data.</text>
</comment>